<dbReference type="InterPro" id="IPR011989">
    <property type="entry name" value="ARM-like"/>
</dbReference>
<dbReference type="PROSITE" id="PS50176">
    <property type="entry name" value="ARM_REPEAT"/>
    <property type="match status" value="1"/>
</dbReference>
<accession>A0A060SMV7</accession>
<comment type="caution">
    <text evidence="9">The sequence shown here is derived from an EMBL/GenBank/DDBJ whole genome shotgun (WGS) entry which is preliminary data.</text>
</comment>
<dbReference type="Gene3D" id="1.25.10.10">
    <property type="entry name" value="Leucine-rich Repeat Variant"/>
    <property type="match status" value="1"/>
</dbReference>
<dbReference type="OMA" id="QAPEWGR"/>
<dbReference type="Proteomes" id="UP000029665">
    <property type="component" value="Unassembled WGS sequence"/>
</dbReference>
<dbReference type="AlphaFoldDB" id="A0A060SMV7"/>
<evidence type="ECO:0000256" key="4">
    <source>
        <dbReference type="ARBA" id="ARBA00044746"/>
    </source>
</evidence>
<evidence type="ECO:0000256" key="7">
    <source>
        <dbReference type="PROSITE-ProRule" id="PRU00259"/>
    </source>
</evidence>
<dbReference type="InterPro" id="IPR019156">
    <property type="entry name" value="Ataxin-10_domain"/>
</dbReference>
<evidence type="ECO:0000313" key="10">
    <source>
        <dbReference type="Proteomes" id="UP000029665"/>
    </source>
</evidence>
<dbReference type="PANTHER" id="PTHR13255:SF0">
    <property type="entry name" value="ATAXIN-10"/>
    <property type="match status" value="1"/>
</dbReference>
<dbReference type="GO" id="GO:0005829">
    <property type="term" value="C:cytosol"/>
    <property type="evidence" value="ECO:0007669"/>
    <property type="project" value="TreeGrafter"/>
</dbReference>
<protein>
    <recommendedName>
        <fullName evidence="5">Ataxin-10 homolog</fullName>
    </recommendedName>
    <alternativeName>
        <fullName evidence="6">Copper transport protein 86</fullName>
    </alternativeName>
</protein>
<evidence type="ECO:0000256" key="5">
    <source>
        <dbReference type="ARBA" id="ARBA00044801"/>
    </source>
</evidence>
<sequence length="353" mass="37646">MLDRIASLFEAEESSEEGRAFDIGYEIFQRLIEAGLVADLYARLTVDDEVVTPHQTTLLKLVDSYLHGSQRAHEVALARRPGTDRGSLFDVLTEAFMALASYTQNAIKGALASGGSSPATNSEATASTGVEAQGTGPLQNLDLLLPKVCEALVLVTQCLTTVALRAEEAATARNAAASLTSEPVQASPMCILVAATASTGQGLVEGLVVDAFVPRITYGKLVKRPDAPPAQAPEWGRSDAFVEGAGGAGVLDDAKKAQVAQAFAHVKRDLVRLLGILASENRAVQDRVRESGGIPVVMNLCVVDDYNPYMREHAIFALRNLLHGNAENQAVVDSIKPVGRWDEERILREIGGM</sequence>
<dbReference type="HOGENOM" id="CLU_039868_0_0_1"/>
<keyword evidence="10" id="KW-1185">Reference proteome</keyword>
<keyword evidence="2" id="KW-0132">Cell division</keyword>
<dbReference type="SUPFAM" id="SSF48371">
    <property type="entry name" value="ARM repeat"/>
    <property type="match status" value="1"/>
</dbReference>
<feature type="domain" description="Ataxin-10" evidence="8">
    <location>
        <begin position="266"/>
        <end position="351"/>
    </location>
</feature>
<dbReference type="Pfam" id="PF09759">
    <property type="entry name" value="Atx10homo_assoc"/>
    <property type="match status" value="1"/>
</dbReference>
<evidence type="ECO:0000313" key="9">
    <source>
        <dbReference type="EMBL" id="CDO75817.1"/>
    </source>
</evidence>
<reference evidence="9" key="1">
    <citation type="submission" date="2014-01" db="EMBL/GenBank/DDBJ databases">
        <title>The genome of the white-rot fungus Pycnoporus cinnabarinus: a basidiomycete model with a versatile arsenal for lignocellulosic biomass breakdown.</title>
        <authorList>
            <person name="Levasseur A."/>
            <person name="Lomascolo A."/>
            <person name="Ruiz-Duenas F.J."/>
            <person name="Uzan E."/>
            <person name="Piumi F."/>
            <person name="Kues U."/>
            <person name="Ram A.F.J."/>
            <person name="Murat C."/>
            <person name="Haon M."/>
            <person name="Benoit I."/>
            <person name="Arfi Y."/>
            <person name="Chevret D."/>
            <person name="Drula E."/>
            <person name="Kwon M.J."/>
            <person name="Gouret P."/>
            <person name="Lesage-Meessen L."/>
            <person name="Lombard V."/>
            <person name="Mariette J."/>
            <person name="Noirot C."/>
            <person name="Park J."/>
            <person name="Patyshakuliyeva A."/>
            <person name="Wieneger R.A.B."/>
            <person name="Wosten H.A.B."/>
            <person name="Martin F."/>
            <person name="Coutinho P.M."/>
            <person name="de Vries R."/>
            <person name="Martinez A.T."/>
            <person name="Klopp C."/>
            <person name="Pontarotti P."/>
            <person name="Henrissat B."/>
            <person name="Record E."/>
        </authorList>
    </citation>
    <scope>NUCLEOTIDE SEQUENCE [LARGE SCALE GENOMIC DNA]</scope>
    <source>
        <strain evidence="9">BRFM137</strain>
    </source>
</reference>
<name>A0A060SMV7_PYCCI</name>
<evidence type="ECO:0000259" key="8">
    <source>
        <dbReference type="Pfam" id="PF09759"/>
    </source>
</evidence>
<dbReference type="PANTHER" id="PTHR13255">
    <property type="entry name" value="ATAXIN-10"/>
    <property type="match status" value="1"/>
</dbReference>
<keyword evidence="3" id="KW-0131">Cell cycle</keyword>
<dbReference type="EMBL" id="CCBP010000297">
    <property type="protein sequence ID" value="CDO75817.1"/>
    <property type="molecule type" value="Genomic_DNA"/>
</dbReference>
<dbReference type="OrthoDB" id="379794at2759"/>
<evidence type="ECO:0000256" key="1">
    <source>
        <dbReference type="ARBA" id="ARBA00008384"/>
    </source>
</evidence>
<proteinExistence type="inferred from homology"/>
<evidence type="ECO:0000256" key="2">
    <source>
        <dbReference type="ARBA" id="ARBA00022618"/>
    </source>
</evidence>
<organism evidence="9 10">
    <name type="scientific">Pycnoporus cinnabarinus</name>
    <name type="common">Cinnabar-red polypore</name>
    <name type="synonym">Trametes cinnabarina</name>
    <dbReference type="NCBI Taxonomy" id="5643"/>
    <lineage>
        <taxon>Eukaryota</taxon>
        <taxon>Fungi</taxon>
        <taxon>Dikarya</taxon>
        <taxon>Basidiomycota</taxon>
        <taxon>Agaricomycotina</taxon>
        <taxon>Agaricomycetes</taxon>
        <taxon>Polyporales</taxon>
        <taxon>Polyporaceae</taxon>
        <taxon>Trametes</taxon>
    </lineage>
</organism>
<evidence type="ECO:0000256" key="3">
    <source>
        <dbReference type="ARBA" id="ARBA00023306"/>
    </source>
</evidence>
<dbReference type="InterPro" id="IPR016024">
    <property type="entry name" value="ARM-type_fold"/>
</dbReference>
<feature type="repeat" description="ARM" evidence="7">
    <location>
        <begin position="292"/>
        <end position="334"/>
    </location>
</feature>
<gene>
    <name evidence="9" type="ORF">BN946_scf184951.g15</name>
</gene>
<comment type="function">
    <text evidence="4">May play a role in the regulation of cytokinesis.</text>
</comment>
<dbReference type="InterPro" id="IPR051374">
    <property type="entry name" value="Ataxin-10/CTR86_families"/>
</dbReference>
<dbReference type="InterPro" id="IPR000225">
    <property type="entry name" value="Armadillo"/>
</dbReference>
<comment type="similarity">
    <text evidence="1">Belongs to the ataxin-10 family.</text>
</comment>
<dbReference type="GO" id="GO:0051301">
    <property type="term" value="P:cell division"/>
    <property type="evidence" value="ECO:0007669"/>
    <property type="project" value="UniProtKB-KW"/>
</dbReference>
<evidence type="ECO:0000256" key="6">
    <source>
        <dbReference type="ARBA" id="ARBA00044805"/>
    </source>
</evidence>